<evidence type="ECO:0000313" key="1">
    <source>
        <dbReference type="EMBL" id="MCH92054.1"/>
    </source>
</evidence>
<comment type="caution">
    <text evidence="1">The sequence shown here is derived from an EMBL/GenBank/DDBJ whole genome shotgun (WGS) entry which is preliminary data.</text>
</comment>
<protein>
    <submittedName>
        <fullName evidence="1">Uncharacterized protein</fullName>
    </submittedName>
</protein>
<evidence type="ECO:0000313" key="2">
    <source>
        <dbReference type="Proteomes" id="UP000265520"/>
    </source>
</evidence>
<name>A0A392N0N4_9FABA</name>
<dbReference type="EMBL" id="LXQA010021777">
    <property type="protein sequence ID" value="MCH92054.1"/>
    <property type="molecule type" value="Genomic_DNA"/>
</dbReference>
<accession>A0A392N0N4</accession>
<organism evidence="1 2">
    <name type="scientific">Trifolium medium</name>
    <dbReference type="NCBI Taxonomy" id="97028"/>
    <lineage>
        <taxon>Eukaryota</taxon>
        <taxon>Viridiplantae</taxon>
        <taxon>Streptophyta</taxon>
        <taxon>Embryophyta</taxon>
        <taxon>Tracheophyta</taxon>
        <taxon>Spermatophyta</taxon>
        <taxon>Magnoliopsida</taxon>
        <taxon>eudicotyledons</taxon>
        <taxon>Gunneridae</taxon>
        <taxon>Pentapetalae</taxon>
        <taxon>rosids</taxon>
        <taxon>fabids</taxon>
        <taxon>Fabales</taxon>
        <taxon>Fabaceae</taxon>
        <taxon>Papilionoideae</taxon>
        <taxon>50 kb inversion clade</taxon>
        <taxon>NPAAA clade</taxon>
        <taxon>Hologalegina</taxon>
        <taxon>IRL clade</taxon>
        <taxon>Trifolieae</taxon>
        <taxon>Trifolium</taxon>
    </lineage>
</organism>
<keyword evidence="2" id="KW-1185">Reference proteome</keyword>
<feature type="non-terminal residue" evidence="1">
    <location>
        <position position="35"/>
    </location>
</feature>
<proteinExistence type="predicted"/>
<gene>
    <name evidence="1" type="ORF">A2U01_0012986</name>
</gene>
<dbReference type="Proteomes" id="UP000265520">
    <property type="component" value="Unassembled WGS sequence"/>
</dbReference>
<sequence>MLPQQEFESCWQFPPLMQEMLVGRLQHRSGEMDVV</sequence>
<reference evidence="1 2" key="1">
    <citation type="journal article" date="2018" name="Front. Plant Sci.">
        <title>Red Clover (Trifolium pratense) and Zigzag Clover (T. medium) - A Picture of Genomic Similarities and Differences.</title>
        <authorList>
            <person name="Dluhosova J."/>
            <person name="Istvanek J."/>
            <person name="Nedelnik J."/>
            <person name="Repkova J."/>
        </authorList>
    </citation>
    <scope>NUCLEOTIDE SEQUENCE [LARGE SCALE GENOMIC DNA]</scope>
    <source>
        <strain evidence="2">cv. 10/8</strain>
        <tissue evidence="1">Leaf</tissue>
    </source>
</reference>
<dbReference type="AlphaFoldDB" id="A0A392N0N4"/>